<dbReference type="KEGG" id="ngg:RG540_PA11270"/>
<feature type="domain" description="FAD dependent oxidoreductase" evidence="2">
    <location>
        <begin position="2"/>
        <end position="399"/>
    </location>
</feature>
<dbReference type="PANTHER" id="PTHR13847">
    <property type="entry name" value="SARCOSINE DEHYDROGENASE-RELATED"/>
    <property type="match status" value="1"/>
</dbReference>
<dbReference type="EMBL" id="HG938354">
    <property type="protein sequence ID" value="CDN51803.1"/>
    <property type="molecule type" value="Genomic_DNA"/>
</dbReference>
<dbReference type="GO" id="GO:0016491">
    <property type="term" value="F:oxidoreductase activity"/>
    <property type="evidence" value="ECO:0007669"/>
    <property type="project" value="UniProtKB-KW"/>
</dbReference>
<name>A0A068T066_NEOGA</name>
<evidence type="ECO:0000256" key="1">
    <source>
        <dbReference type="ARBA" id="ARBA00023002"/>
    </source>
</evidence>
<dbReference type="Gene3D" id="3.50.50.60">
    <property type="entry name" value="FAD/NAD(P)-binding domain"/>
    <property type="match status" value="2"/>
</dbReference>
<dbReference type="InterPro" id="IPR006076">
    <property type="entry name" value="FAD-dep_OxRdtase"/>
</dbReference>
<keyword evidence="3" id="KW-0614">Plasmid</keyword>
<gene>
    <name evidence="3" type="ORF">RG540_PA11270</name>
</gene>
<dbReference type="Pfam" id="PF01266">
    <property type="entry name" value="DAO"/>
    <property type="match status" value="1"/>
</dbReference>
<dbReference type="GO" id="GO:0005737">
    <property type="term" value="C:cytoplasm"/>
    <property type="evidence" value="ECO:0007669"/>
    <property type="project" value="TreeGrafter"/>
</dbReference>
<organism evidence="3 4">
    <name type="scientific">Neorhizobium galegae bv. orientalis str. HAMBI 540</name>
    <dbReference type="NCBI Taxonomy" id="1028800"/>
    <lineage>
        <taxon>Bacteria</taxon>
        <taxon>Pseudomonadati</taxon>
        <taxon>Pseudomonadota</taxon>
        <taxon>Alphaproteobacteria</taxon>
        <taxon>Hyphomicrobiales</taxon>
        <taxon>Rhizobiaceae</taxon>
        <taxon>Rhizobium/Agrobacterium group</taxon>
        <taxon>Neorhizobium</taxon>
    </lineage>
</organism>
<evidence type="ECO:0000259" key="2">
    <source>
        <dbReference type="Pfam" id="PF01266"/>
    </source>
</evidence>
<sequence length="418" mass="44722">MHVVVIGAGIVGAATALELLKDGHQVTIVEPEQPGGRHAASYGNSGWLSPASIIPMSMPGLWRKVPGYLADPSGPLTIRWRHLVRLAPWLLRFVLAGSTEAKVERTARILASLLHDAPSRHAALAEKIGRSDLIQRRGLLYVYQDRAAFEAETFAWRLRRDNGVSYRELSSAELHALEPDLSSRYSFAAFVEDGGHCVDPGGYVAAMVDHAVGLGAQRINARATGFDLTGNRLSGIRTEAGTVTCDKAVIAAGIHSKKLSALAGDTIPMQSERGYHVVIPYHLAKGEMPIMPSDGKMGNNPSLAGLRIAGQVELASVEESPDWTRAEILLKHARGTYPALSDLSEGKNIDRWMGHRPSTADGLPVIGFSKSSEDIVHAFGHGHVGLAAGPVSGALVADLIARRECAIDLSALSAARFR</sequence>
<dbReference type="eggNOG" id="COG0665">
    <property type="taxonomic scope" value="Bacteria"/>
</dbReference>
<keyword evidence="4" id="KW-1185">Reference proteome</keyword>
<dbReference type="AlphaFoldDB" id="A0A068T066"/>
<accession>A0A068T066</accession>
<dbReference type="Gene3D" id="3.30.9.10">
    <property type="entry name" value="D-Amino Acid Oxidase, subunit A, domain 2"/>
    <property type="match status" value="1"/>
</dbReference>
<dbReference type="SUPFAM" id="SSF51905">
    <property type="entry name" value="FAD/NAD(P)-binding domain"/>
    <property type="match status" value="1"/>
</dbReference>
<geneLocation type="plasmid" evidence="4">
    <name>II</name>
</geneLocation>
<protein>
    <submittedName>
        <fullName evidence="3">Putative D-amino-acid dehydrogenase (DadA)</fullName>
    </submittedName>
</protein>
<dbReference type="PATRIC" id="fig|1028800.3.peg.5757"/>
<dbReference type="GeneID" id="24260016"/>
<dbReference type="RefSeq" id="WP_041365412.1">
    <property type="nucleotide sequence ID" value="NZ_HG938354.1"/>
</dbReference>
<dbReference type="Proteomes" id="UP000028181">
    <property type="component" value="Plasmid pHAMBI540a"/>
</dbReference>
<dbReference type="PANTHER" id="PTHR13847:SF289">
    <property type="entry name" value="GLYCINE OXIDASE"/>
    <property type="match status" value="1"/>
</dbReference>
<keyword evidence="1" id="KW-0560">Oxidoreductase</keyword>
<dbReference type="SUPFAM" id="SSF54373">
    <property type="entry name" value="FAD-linked reductases, C-terminal domain"/>
    <property type="match status" value="1"/>
</dbReference>
<reference evidence="4" key="1">
    <citation type="journal article" date="2014" name="BMC Genomics">
        <title>Genome sequencing of two Neorhizobium galegae strains reveals a noeT gene responsible for the unusual acetylation of the nodulation factors.</title>
        <authorList>
            <person name="Osterman J."/>
            <person name="Marsh J."/>
            <person name="Laine P.K."/>
            <person name="Zeng Z."/>
            <person name="Alatalo E."/>
            <person name="Sullivan J.T."/>
            <person name="Young J.P."/>
            <person name="Thomas-Oates J."/>
            <person name="Paulin L."/>
            <person name="Lindstrom K."/>
        </authorList>
    </citation>
    <scope>NUCLEOTIDE SEQUENCE [LARGE SCALE GENOMIC DNA]</scope>
    <source>
        <strain evidence="4">HAMBI 540</strain>
    </source>
</reference>
<dbReference type="InterPro" id="IPR036188">
    <property type="entry name" value="FAD/NAD-bd_sf"/>
</dbReference>
<evidence type="ECO:0000313" key="3">
    <source>
        <dbReference type="EMBL" id="CDN51803.1"/>
    </source>
</evidence>
<proteinExistence type="predicted"/>
<evidence type="ECO:0000313" key="4">
    <source>
        <dbReference type="Proteomes" id="UP000028181"/>
    </source>
</evidence>
<dbReference type="OrthoDB" id="9805337at2"/>
<dbReference type="HOGENOM" id="CLU_007884_9_0_5"/>